<sequence>MSKQGASEAGQNESVGEFQETTNPALTGLQGRCPRCQKGHLFAGFLSLAPRCEVCGLDYSFADPADGPAFFAMSIVAFPALGFALWLQLAYEPPYWVHLLTTLPLTVGACLLLLRPLKGWLVCSQYFHKAAEGSIDWDWHADLTRSQNKTGGRAGDAKVEATTTHRGGEGSEKA</sequence>
<dbReference type="Proteomes" id="UP001153050">
    <property type="component" value="Unassembled WGS sequence"/>
</dbReference>
<evidence type="ECO:0008006" key="5">
    <source>
        <dbReference type="Google" id="ProtNLM"/>
    </source>
</evidence>
<evidence type="ECO:0000313" key="4">
    <source>
        <dbReference type="Proteomes" id="UP001153050"/>
    </source>
</evidence>
<keyword evidence="4" id="KW-1185">Reference proteome</keyword>
<comment type="caution">
    <text evidence="3">The sequence shown here is derived from an EMBL/GenBank/DDBJ whole genome shotgun (WGS) entry which is preliminary data.</text>
</comment>
<keyword evidence="2" id="KW-1133">Transmembrane helix</keyword>
<reference evidence="3 4" key="1">
    <citation type="submission" date="2022-03" db="EMBL/GenBank/DDBJ databases">
        <authorList>
            <person name="Brunel B."/>
        </authorList>
    </citation>
    <scope>NUCLEOTIDE SEQUENCE [LARGE SCALE GENOMIC DNA]</scope>
    <source>
        <strain evidence="3">STM5069sample</strain>
    </source>
</reference>
<gene>
    <name evidence="3" type="ORF">MES5069_700018</name>
</gene>
<organism evidence="3 4">
    <name type="scientific">Mesorhizobium escarrei</name>
    <dbReference type="NCBI Taxonomy" id="666018"/>
    <lineage>
        <taxon>Bacteria</taxon>
        <taxon>Pseudomonadati</taxon>
        <taxon>Pseudomonadota</taxon>
        <taxon>Alphaproteobacteria</taxon>
        <taxon>Hyphomicrobiales</taxon>
        <taxon>Phyllobacteriaceae</taxon>
        <taxon>Mesorhizobium</taxon>
    </lineage>
</organism>
<dbReference type="RefSeq" id="WP_254022000.1">
    <property type="nucleotide sequence ID" value="NZ_CAKXZT010000169.1"/>
</dbReference>
<evidence type="ECO:0000313" key="3">
    <source>
        <dbReference type="EMBL" id="CAH2408790.1"/>
    </source>
</evidence>
<dbReference type="Pfam" id="PF06170">
    <property type="entry name" value="DUF983"/>
    <property type="match status" value="1"/>
</dbReference>
<accession>A0ABN8KJ78</accession>
<evidence type="ECO:0000256" key="1">
    <source>
        <dbReference type="SAM" id="MobiDB-lite"/>
    </source>
</evidence>
<evidence type="ECO:0000256" key="2">
    <source>
        <dbReference type="SAM" id="Phobius"/>
    </source>
</evidence>
<feature type="region of interest" description="Disordered" evidence="1">
    <location>
        <begin position="146"/>
        <end position="174"/>
    </location>
</feature>
<dbReference type="InterPro" id="IPR009325">
    <property type="entry name" value="DUF983"/>
</dbReference>
<keyword evidence="2" id="KW-0812">Transmembrane</keyword>
<protein>
    <recommendedName>
        <fullName evidence="5">DUF983 domain-containing protein</fullName>
    </recommendedName>
</protein>
<name>A0ABN8KJ78_9HYPH</name>
<feature type="transmembrane region" description="Helical" evidence="2">
    <location>
        <begin position="95"/>
        <end position="114"/>
    </location>
</feature>
<keyword evidence="2" id="KW-0472">Membrane</keyword>
<proteinExistence type="predicted"/>
<dbReference type="EMBL" id="CAKXZT010000169">
    <property type="protein sequence ID" value="CAH2408790.1"/>
    <property type="molecule type" value="Genomic_DNA"/>
</dbReference>
<feature type="transmembrane region" description="Helical" evidence="2">
    <location>
        <begin position="69"/>
        <end position="89"/>
    </location>
</feature>